<dbReference type="OrthoDB" id="1148651at2"/>
<proteinExistence type="predicted"/>
<accession>A0A250FRR8</accession>
<dbReference type="Proteomes" id="UP000217250">
    <property type="component" value="Chromosome"/>
</dbReference>
<gene>
    <name evidence="1" type="ORF">CGC50_11965</name>
</gene>
<dbReference type="RefSeq" id="WP_095910984.1">
    <property type="nucleotide sequence ID" value="NZ_CP022386.1"/>
</dbReference>
<sequence length="134" mass="15700">MLHIRNKIGKEYSLLYDKGYRNELVEDRGLLFSSLTCSHPEVGLIFNFSIEKGVLSIAVTTKELLEKKVSFDFFYILKVLYPEKRFEEIKELSYQDEVAANLLKVEELFSEKQICNTIEKLTSAIKQYSKERFT</sequence>
<dbReference type="GeneID" id="84809256"/>
<protein>
    <submittedName>
        <fullName evidence="1">Uncharacterized protein</fullName>
    </submittedName>
</protein>
<organism evidence="1 2">
    <name type="scientific">Capnocytophaga gingivalis</name>
    <dbReference type="NCBI Taxonomy" id="1017"/>
    <lineage>
        <taxon>Bacteria</taxon>
        <taxon>Pseudomonadati</taxon>
        <taxon>Bacteroidota</taxon>
        <taxon>Flavobacteriia</taxon>
        <taxon>Flavobacteriales</taxon>
        <taxon>Flavobacteriaceae</taxon>
        <taxon>Capnocytophaga</taxon>
    </lineage>
</organism>
<dbReference type="EMBL" id="CP022386">
    <property type="protein sequence ID" value="ATA87783.1"/>
    <property type="molecule type" value="Genomic_DNA"/>
</dbReference>
<evidence type="ECO:0000313" key="2">
    <source>
        <dbReference type="Proteomes" id="UP000217250"/>
    </source>
</evidence>
<name>A0A250FRR8_9FLAO</name>
<dbReference type="AlphaFoldDB" id="A0A250FRR8"/>
<dbReference type="KEGG" id="cgh:CGC50_11965"/>
<evidence type="ECO:0000313" key="1">
    <source>
        <dbReference type="EMBL" id="ATA87783.1"/>
    </source>
</evidence>
<reference evidence="2" key="1">
    <citation type="submission" date="2017-06" db="EMBL/GenBank/DDBJ databases">
        <title>Capnocytophaga spp. assemblies.</title>
        <authorList>
            <person name="Gulvik C.A."/>
        </authorList>
    </citation>
    <scope>NUCLEOTIDE SEQUENCE [LARGE SCALE GENOMIC DNA]</scope>
    <source>
        <strain evidence="2">H1496</strain>
    </source>
</reference>